<proteinExistence type="predicted"/>
<reference evidence="1 2" key="1">
    <citation type="submission" date="2020-03" db="EMBL/GenBank/DDBJ databases">
        <title>Leucobacter sp. nov., isolated from beetles.</title>
        <authorList>
            <person name="Hyun D.-W."/>
            <person name="Bae J.-W."/>
        </authorList>
    </citation>
    <scope>NUCLEOTIDE SEQUENCE [LARGE SCALE GENOMIC DNA]</scope>
    <source>
        <strain evidence="1 2">HDW9A</strain>
    </source>
</reference>
<sequence length="354" mass="37669">MQSMQHTSTGDGRIRRFGRFAAVAAIIMGLLVIPAAAQAGFNDDYEGYRVSTLFDVGNGTTAGVVSASGDYAAYIANYNSVVIRHFTGPGDDDWETATLTPPPTMQGTFARRVVVDAANGRAVVTPNPKNYVKAGGFSETTAEVYVYRLSGTNTWTYEKTLTVDEPVGAENRASFGLRLEVSGDVAAVSAESAVRASGIGNGAVYLINLVTGDWARVEHNLASTNEEFGMSTAFNGTKLAVASPMPVSTCDRYGTGVADTCRLGKVTLFDVSGVQATNPRVIQNPMDPKTFHPSGVTTDPFSTVLKFAEGKLFVSSSQEINFTSDDPLILLAVSTRVRSTPAQQLRVPFTSLMT</sequence>
<evidence type="ECO:0000313" key="2">
    <source>
        <dbReference type="Proteomes" id="UP000503441"/>
    </source>
</evidence>
<dbReference type="RefSeq" id="WP_166331447.1">
    <property type="nucleotide sequence ID" value="NZ_CP049933.1"/>
</dbReference>
<gene>
    <name evidence="1" type="ORF">G7066_12635</name>
</gene>
<dbReference type="SUPFAM" id="SSF82171">
    <property type="entry name" value="DPP6 N-terminal domain-like"/>
    <property type="match status" value="1"/>
</dbReference>
<accession>A0ABX6JYA5</accession>
<protein>
    <submittedName>
        <fullName evidence="1">Uncharacterized protein</fullName>
    </submittedName>
</protein>
<organism evidence="1 2">
    <name type="scientific">Leucobacter coleopterorum</name>
    <dbReference type="NCBI Taxonomy" id="2714933"/>
    <lineage>
        <taxon>Bacteria</taxon>
        <taxon>Bacillati</taxon>
        <taxon>Actinomycetota</taxon>
        <taxon>Actinomycetes</taxon>
        <taxon>Micrococcales</taxon>
        <taxon>Microbacteriaceae</taxon>
        <taxon>Leucobacter</taxon>
    </lineage>
</organism>
<name>A0ABX6JYA5_9MICO</name>
<evidence type="ECO:0000313" key="1">
    <source>
        <dbReference type="EMBL" id="QIM19203.1"/>
    </source>
</evidence>
<keyword evidence="2" id="KW-1185">Reference proteome</keyword>
<dbReference type="EMBL" id="CP049933">
    <property type="protein sequence ID" value="QIM19203.1"/>
    <property type="molecule type" value="Genomic_DNA"/>
</dbReference>
<dbReference type="Proteomes" id="UP000503441">
    <property type="component" value="Chromosome"/>
</dbReference>